<reference evidence="3" key="1">
    <citation type="submission" date="2016-06" db="UniProtKB">
        <authorList>
            <consortium name="WormBaseParasite"/>
        </authorList>
    </citation>
    <scope>IDENTIFICATION</scope>
</reference>
<dbReference type="EMBL" id="UYWY01010108">
    <property type="protein sequence ID" value="VDM33405.1"/>
    <property type="molecule type" value="Genomic_DNA"/>
</dbReference>
<dbReference type="AlphaFoldDB" id="A0A183U902"/>
<evidence type="ECO:0000313" key="1">
    <source>
        <dbReference type="EMBL" id="VDM33405.1"/>
    </source>
</evidence>
<evidence type="ECO:0000313" key="3">
    <source>
        <dbReference type="WBParaSite" id="TCNE_0000497201-mRNA-1"/>
    </source>
</evidence>
<evidence type="ECO:0000313" key="2">
    <source>
        <dbReference type="Proteomes" id="UP000050794"/>
    </source>
</evidence>
<sequence length="66" mass="7069">MPSHSFLNFSLLLKGEGQLSYDCGFIVAIADGGVHGPVLCLIHIADVSGNLSFVSRLFTDDLEIFA</sequence>
<dbReference type="WBParaSite" id="TCNE_0000497201-mRNA-1">
    <property type="protein sequence ID" value="TCNE_0000497201-mRNA-1"/>
    <property type="gene ID" value="TCNE_0000497201"/>
</dbReference>
<proteinExistence type="predicted"/>
<organism evidence="2 3">
    <name type="scientific">Toxocara canis</name>
    <name type="common">Canine roundworm</name>
    <dbReference type="NCBI Taxonomy" id="6265"/>
    <lineage>
        <taxon>Eukaryota</taxon>
        <taxon>Metazoa</taxon>
        <taxon>Ecdysozoa</taxon>
        <taxon>Nematoda</taxon>
        <taxon>Chromadorea</taxon>
        <taxon>Rhabditida</taxon>
        <taxon>Spirurina</taxon>
        <taxon>Ascaridomorpha</taxon>
        <taxon>Ascaridoidea</taxon>
        <taxon>Toxocaridae</taxon>
        <taxon>Toxocara</taxon>
    </lineage>
</organism>
<name>A0A183U902_TOXCA</name>
<gene>
    <name evidence="1" type="ORF">TCNE_LOCUS4971</name>
</gene>
<protein>
    <submittedName>
        <fullName evidence="1 3">Uncharacterized protein</fullName>
    </submittedName>
</protein>
<reference evidence="1 2" key="2">
    <citation type="submission" date="2018-11" db="EMBL/GenBank/DDBJ databases">
        <authorList>
            <consortium name="Pathogen Informatics"/>
        </authorList>
    </citation>
    <scope>NUCLEOTIDE SEQUENCE [LARGE SCALE GENOMIC DNA]</scope>
</reference>
<dbReference type="Proteomes" id="UP000050794">
    <property type="component" value="Unassembled WGS sequence"/>
</dbReference>
<accession>A0A183U902</accession>
<keyword evidence="2" id="KW-1185">Reference proteome</keyword>